<organism evidence="2 3">
    <name type="scientific">Eumeta variegata</name>
    <name type="common">Bagworm moth</name>
    <name type="synonym">Eumeta japonica</name>
    <dbReference type="NCBI Taxonomy" id="151549"/>
    <lineage>
        <taxon>Eukaryota</taxon>
        <taxon>Metazoa</taxon>
        <taxon>Ecdysozoa</taxon>
        <taxon>Arthropoda</taxon>
        <taxon>Hexapoda</taxon>
        <taxon>Insecta</taxon>
        <taxon>Pterygota</taxon>
        <taxon>Neoptera</taxon>
        <taxon>Endopterygota</taxon>
        <taxon>Lepidoptera</taxon>
        <taxon>Glossata</taxon>
        <taxon>Ditrysia</taxon>
        <taxon>Tineoidea</taxon>
        <taxon>Psychidae</taxon>
        <taxon>Oiketicinae</taxon>
        <taxon>Eumeta</taxon>
    </lineage>
</organism>
<evidence type="ECO:0000313" key="2">
    <source>
        <dbReference type="EMBL" id="GBP96874.1"/>
    </source>
</evidence>
<keyword evidence="1" id="KW-1133">Transmembrane helix</keyword>
<keyword evidence="1" id="KW-0472">Membrane</keyword>
<keyword evidence="1" id="KW-0812">Transmembrane</keyword>
<sequence length="125" mass="14378">MYSKIARRASRNKSPPLDVFECNTPSGSAHAHTAEYGWVRDRAGCDVTQLTCLHKYTKQRLNRRVKRRARRRQPRAYSLISLLLTALLLLDPRHFGRRDERFWGASPGPVSRATRYCGQVALIEP</sequence>
<dbReference type="Proteomes" id="UP000299102">
    <property type="component" value="Unassembled WGS sequence"/>
</dbReference>
<evidence type="ECO:0000256" key="1">
    <source>
        <dbReference type="SAM" id="Phobius"/>
    </source>
</evidence>
<dbReference type="AlphaFoldDB" id="A0A4C2ACB2"/>
<accession>A0A4C2ACB2</accession>
<reference evidence="2 3" key="1">
    <citation type="journal article" date="2019" name="Commun. Biol.">
        <title>The bagworm genome reveals a unique fibroin gene that provides high tensile strength.</title>
        <authorList>
            <person name="Kono N."/>
            <person name="Nakamura H."/>
            <person name="Ohtoshi R."/>
            <person name="Tomita M."/>
            <person name="Numata K."/>
            <person name="Arakawa K."/>
        </authorList>
    </citation>
    <scope>NUCLEOTIDE SEQUENCE [LARGE SCALE GENOMIC DNA]</scope>
</reference>
<keyword evidence="3" id="KW-1185">Reference proteome</keyword>
<gene>
    <name evidence="2" type="ORF">EVAR_68400_1</name>
</gene>
<proteinExistence type="predicted"/>
<name>A0A4C2ACB2_EUMVA</name>
<evidence type="ECO:0000313" key="3">
    <source>
        <dbReference type="Proteomes" id="UP000299102"/>
    </source>
</evidence>
<protein>
    <submittedName>
        <fullName evidence="2">Uncharacterized protein</fullName>
    </submittedName>
</protein>
<feature type="transmembrane region" description="Helical" evidence="1">
    <location>
        <begin position="76"/>
        <end position="95"/>
    </location>
</feature>
<comment type="caution">
    <text evidence="2">The sequence shown here is derived from an EMBL/GenBank/DDBJ whole genome shotgun (WGS) entry which is preliminary data.</text>
</comment>
<dbReference type="EMBL" id="BGZK01002844">
    <property type="protein sequence ID" value="GBP96874.1"/>
    <property type="molecule type" value="Genomic_DNA"/>
</dbReference>